<sequence length="238" mass="27484">MSLSRKKGPLYLQLKKTIRDRIVHGIYPVGSLIPSEPQLEQEFKVSKMTVRSAIQELKQEGYVQKQSGVGTTVLRNAASPPLSKGKRFTEILVEQGDRIDKKLIDKKVEQNGPDSEAYHLFGPSCLCIKRLYYLNEVPYIFYEHRVLPEAAGRLDWIQGADFSLYEWLEEQNLVAERYQDQFTIGPLPAEVAGELALQEGQIVLQRHRYTYDERNHAIEWSVGYYNTNLKPYIVDYQT</sequence>
<dbReference type="PANTHER" id="PTHR44846">
    <property type="entry name" value="MANNOSYL-D-GLYCERATE TRANSPORT/METABOLISM SYSTEM REPRESSOR MNGR-RELATED"/>
    <property type="match status" value="1"/>
</dbReference>
<keyword evidence="3" id="KW-0804">Transcription</keyword>
<dbReference type="SMART" id="SM00866">
    <property type="entry name" value="UTRA"/>
    <property type="match status" value="1"/>
</dbReference>
<keyword evidence="6" id="KW-1185">Reference proteome</keyword>
<dbReference type="InterPro" id="IPR036388">
    <property type="entry name" value="WH-like_DNA-bd_sf"/>
</dbReference>
<dbReference type="SMART" id="SM00345">
    <property type="entry name" value="HTH_GNTR"/>
    <property type="match status" value="1"/>
</dbReference>
<dbReference type="RefSeq" id="WP_285748231.1">
    <property type="nucleotide sequence ID" value="NZ_CP127162.1"/>
</dbReference>
<keyword evidence="2" id="KW-0238">DNA-binding</keyword>
<name>A0ABY8XBR9_9BACL</name>
<dbReference type="InterPro" id="IPR011663">
    <property type="entry name" value="UTRA"/>
</dbReference>
<keyword evidence="1" id="KW-0805">Transcription regulation</keyword>
<dbReference type="EMBL" id="CP127162">
    <property type="protein sequence ID" value="WIV20921.1"/>
    <property type="molecule type" value="Genomic_DNA"/>
</dbReference>
<protein>
    <submittedName>
        <fullName evidence="5">GntR family transcriptional regulator</fullName>
    </submittedName>
</protein>
<dbReference type="InterPro" id="IPR028978">
    <property type="entry name" value="Chorismate_lyase_/UTRA_dom_sf"/>
</dbReference>
<dbReference type="Gene3D" id="3.40.1410.10">
    <property type="entry name" value="Chorismate lyase-like"/>
    <property type="match status" value="1"/>
</dbReference>
<organism evidence="5 6">
    <name type="scientific">Paenibacillus polygoni</name>
    <dbReference type="NCBI Taxonomy" id="3050112"/>
    <lineage>
        <taxon>Bacteria</taxon>
        <taxon>Bacillati</taxon>
        <taxon>Bacillota</taxon>
        <taxon>Bacilli</taxon>
        <taxon>Bacillales</taxon>
        <taxon>Paenibacillaceae</taxon>
        <taxon>Paenibacillus</taxon>
    </lineage>
</organism>
<dbReference type="Proteomes" id="UP001236415">
    <property type="component" value="Chromosome"/>
</dbReference>
<reference evidence="5 6" key="1">
    <citation type="submission" date="2023-06" db="EMBL/GenBank/DDBJ databases">
        <title>Paenibacillus polygonum sp. nov., an endophytic bacterium, isolated from Polygonum lapathifolium L. in Nanji Wetland National Nature Reserve, South of Poyang Lake, Jiangxi Province, China.</title>
        <authorList>
            <person name="Yu Z."/>
        </authorList>
    </citation>
    <scope>NUCLEOTIDE SEQUENCE [LARGE SCALE GENOMIC DNA]</scope>
    <source>
        <strain evidence="5 6">C31</strain>
    </source>
</reference>
<dbReference type="Gene3D" id="1.10.10.10">
    <property type="entry name" value="Winged helix-like DNA-binding domain superfamily/Winged helix DNA-binding domain"/>
    <property type="match status" value="1"/>
</dbReference>
<gene>
    <name evidence="5" type="ORF">QPK24_09715</name>
</gene>
<dbReference type="InterPro" id="IPR036390">
    <property type="entry name" value="WH_DNA-bd_sf"/>
</dbReference>
<dbReference type="PANTHER" id="PTHR44846:SF1">
    <property type="entry name" value="MANNOSYL-D-GLYCERATE TRANSPORT_METABOLISM SYSTEM REPRESSOR MNGR-RELATED"/>
    <property type="match status" value="1"/>
</dbReference>
<dbReference type="Pfam" id="PF07702">
    <property type="entry name" value="UTRA"/>
    <property type="match status" value="1"/>
</dbReference>
<dbReference type="SUPFAM" id="SSF64288">
    <property type="entry name" value="Chorismate lyase-like"/>
    <property type="match status" value="1"/>
</dbReference>
<feature type="domain" description="HTH gntR-type" evidence="4">
    <location>
        <begin position="8"/>
        <end position="76"/>
    </location>
</feature>
<dbReference type="PROSITE" id="PS50949">
    <property type="entry name" value="HTH_GNTR"/>
    <property type="match status" value="1"/>
</dbReference>
<accession>A0ABY8XBR9</accession>
<evidence type="ECO:0000256" key="3">
    <source>
        <dbReference type="ARBA" id="ARBA00023163"/>
    </source>
</evidence>
<dbReference type="CDD" id="cd07377">
    <property type="entry name" value="WHTH_GntR"/>
    <property type="match status" value="1"/>
</dbReference>
<dbReference type="PRINTS" id="PR00035">
    <property type="entry name" value="HTHGNTR"/>
</dbReference>
<evidence type="ECO:0000313" key="6">
    <source>
        <dbReference type="Proteomes" id="UP001236415"/>
    </source>
</evidence>
<dbReference type="InterPro" id="IPR000524">
    <property type="entry name" value="Tscrpt_reg_HTH_GntR"/>
</dbReference>
<dbReference type="InterPro" id="IPR050679">
    <property type="entry name" value="Bact_HTH_transcr_reg"/>
</dbReference>
<proteinExistence type="predicted"/>
<dbReference type="Pfam" id="PF00392">
    <property type="entry name" value="GntR"/>
    <property type="match status" value="1"/>
</dbReference>
<evidence type="ECO:0000259" key="4">
    <source>
        <dbReference type="PROSITE" id="PS50949"/>
    </source>
</evidence>
<evidence type="ECO:0000313" key="5">
    <source>
        <dbReference type="EMBL" id="WIV20921.1"/>
    </source>
</evidence>
<evidence type="ECO:0000256" key="2">
    <source>
        <dbReference type="ARBA" id="ARBA00023125"/>
    </source>
</evidence>
<evidence type="ECO:0000256" key="1">
    <source>
        <dbReference type="ARBA" id="ARBA00023015"/>
    </source>
</evidence>
<dbReference type="SUPFAM" id="SSF46785">
    <property type="entry name" value="Winged helix' DNA-binding domain"/>
    <property type="match status" value="1"/>
</dbReference>